<keyword evidence="8" id="KW-0732">Signal</keyword>
<dbReference type="GO" id="GO:0000155">
    <property type="term" value="F:phosphorelay sensor kinase activity"/>
    <property type="evidence" value="ECO:0007669"/>
    <property type="project" value="InterPro"/>
</dbReference>
<dbReference type="InterPro" id="IPR050736">
    <property type="entry name" value="Sensor_HK_Regulatory"/>
</dbReference>
<dbReference type="SUPFAM" id="SSF47384">
    <property type="entry name" value="Homodimeric domain of signal transducing histidine kinase"/>
    <property type="match status" value="1"/>
</dbReference>
<dbReference type="Pfam" id="PF07696">
    <property type="entry name" value="7TMR-DISMED2"/>
    <property type="match status" value="1"/>
</dbReference>
<feature type="transmembrane region" description="Helical" evidence="7">
    <location>
        <begin position="283"/>
        <end position="301"/>
    </location>
</feature>
<proteinExistence type="predicted"/>
<dbReference type="CDD" id="cd00075">
    <property type="entry name" value="HATPase"/>
    <property type="match status" value="1"/>
</dbReference>
<dbReference type="RefSeq" id="WP_211168494.1">
    <property type="nucleotide sequence ID" value="NZ_SNVV01000002.1"/>
</dbReference>
<dbReference type="PROSITE" id="PS50109">
    <property type="entry name" value="HIS_KIN"/>
    <property type="match status" value="1"/>
</dbReference>
<dbReference type="Pfam" id="PF07695">
    <property type="entry name" value="7TMR-DISM_7TM"/>
    <property type="match status" value="1"/>
</dbReference>
<keyword evidence="11" id="KW-1185">Reference proteome</keyword>
<feature type="transmembrane region" description="Helical" evidence="7">
    <location>
        <begin position="371"/>
        <end position="388"/>
    </location>
</feature>
<evidence type="ECO:0000313" key="10">
    <source>
        <dbReference type="EMBL" id="TDN56073.1"/>
    </source>
</evidence>
<feature type="transmembrane region" description="Helical" evidence="7">
    <location>
        <begin position="185"/>
        <end position="208"/>
    </location>
</feature>
<dbReference type="InterPro" id="IPR005467">
    <property type="entry name" value="His_kinase_dom"/>
</dbReference>
<keyword evidence="4" id="KW-0808">Transferase</keyword>
<dbReference type="Gene3D" id="1.10.287.130">
    <property type="match status" value="1"/>
</dbReference>
<reference evidence="10 11" key="1">
    <citation type="submission" date="2019-03" db="EMBL/GenBank/DDBJ databases">
        <title>Genomic Encyclopedia of Type Strains, Phase IV (KMG-IV): sequencing the most valuable type-strain genomes for metagenomic binning, comparative biology and taxonomic classification.</title>
        <authorList>
            <person name="Goeker M."/>
        </authorList>
    </citation>
    <scope>NUCLEOTIDE SEQUENCE [LARGE SCALE GENOMIC DNA]</scope>
    <source>
        <strain evidence="10 11">DSM 12121</strain>
    </source>
</reference>
<feature type="transmembrane region" description="Helical" evidence="7">
    <location>
        <begin position="250"/>
        <end position="271"/>
    </location>
</feature>
<feature type="transmembrane region" description="Helical" evidence="7">
    <location>
        <begin position="339"/>
        <end position="359"/>
    </location>
</feature>
<evidence type="ECO:0000256" key="5">
    <source>
        <dbReference type="ARBA" id="ARBA00022777"/>
    </source>
</evidence>
<dbReference type="Pfam" id="PF02518">
    <property type="entry name" value="HATPase_c"/>
    <property type="match status" value="1"/>
</dbReference>
<dbReference type="Proteomes" id="UP000295129">
    <property type="component" value="Unassembled WGS sequence"/>
</dbReference>
<dbReference type="Gene3D" id="2.60.40.2380">
    <property type="match status" value="1"/>
</dbReference>
<keyword evidence="7" id="KW-0472">Membrane</keyword>
<dbReference type="PANTHER" id="PTHR43711">
    <property type="entry name" value="TWO-COMPONENT HISTIDINE KINASE"/>
    <property type="match status" value="1"/>
</dbReference>
<keyword evidence="6" id="KW-0902">Two-component regulatory system</keyword>
<evidence type="ECO:0000256" key="6">
    <source>
        <dbReference type="ARBA" id="ARBA00023012"/>
    </source>
</evidence>
<evidence type="ECO:0000256" key="1">
    <source>
        <dbReference type="ARBA" id="ARBA00000085"/>
    </source>
</evidence>
<dbReference type="InterPro" id="IPR004358">
    <property type="entry name" value="Sig_transdc_His_kin-like_C"/>
</dbReference>
<comment type="caution">
    <text evidence="10">The sequence shown here is derived from an EMBL/GenBank/DDBJ whole genome shotgun (WGS) entry which is preliminary data.</text>
</comment>
<name>A0A4R6ED24_9RHOO</name>
<sequence>MPSALLRFLMLFCLLATLPGGASLAAPGERAGQIPLDGHIEILRDPTGQLSVEEVARQPAALRPTSPTFNLGYIPDAVWLRLRLDGIEELPRLLLLEVDFPLVDDARLYLPLAEGGFRELRRGENVPADEYPYRLRNPVFQIELEDGLLDGAPPTLYLRLASRNSLAVHLRLWEPLALLDSSSTISGLLGTFVGIALALCLAASFVWYYTRNPAIGWYLAYALPSAYSVIHSLGLSTPFFRVDLADTGDALLGISIALSLAAGASFGVRLLNMRNYFPNAARIYEYSSWTAAALGCIGFALGEFGRVMPVIQAGAVLSITFMLSAAVRLAVRRVPMAGLYLFAFAILYGAIYGRLLMNLGLLPSHPLLEHGYIVGAAIHLLLLSIGFAKRFHDLQVEHREAQRAALEAALSAEATLERRVRVRTRELNEEIAHRLATEQALRESKNRVETALQVERQAREEQHEFLMMVSHEFRTPLAIIDASSYMLRGTQANLSPDNLRRVDKIQAASDRMADLIERFLSNERILMEERELQPSTFPVDRFVADSLDAIDPQRERVEVELAGAPETLTSDRSYLRIVVDNLVTNALKYSPAGAKVGLRIANGDSTVEISVTDAGPGIPEAEQANVFLKFVRGRNAGGTAGAGLGLYLVKRIVGRLGGSITLESQPGAGTTFTLRLPLAAPAAH</sequence>
<dbReference type="EMBL" id="SNVV01000002">
    <property type="protein sequence ID" value="TDN56073.1"/>
    <property type="molecule type" value="Genomic_DNA"/>
</dbReference>
<dbReference type="CDD" id="cd00082">
    <property type="entry name" value="HisKA"/>
    <property type="match status" value="1"/>
</dbReference>
<feature type="transmembrane region" description="Helical" evidence="7">
    <location>
        <begin position="215"/>
        <end position="235"/>
    </location>
</feature>
<dbReference type="InterPro" id="IPR003594">
    <property type="entry name" value="HATPase_dom"/>
</dbReference>
<protein>
    <recommendedName>
        <fullName evidence="2">histidine kinase</fullName>
        <ecNumber evidence="2">2.7.13.3</ecNumber>
    </recommendedName>
</protein>
<comment type="catalytic activity">
    <reaction evidence="1">
        <text>ATP + protein L-histidine = ADP + protein N-phospho-L-histidine.</text>
        <dbReference type="EC" id="2.7.13.3"/>
    </reaction>
</comment>
<dbReference type="EC" id="2.7.13.3" evidence="2"/>
<dbReference type="AlphaFoldDB" id="A0A4R6ED24"/>
<dbReference type="Gene3D" id="3.30.565.10">
    <property type="entry name" value="Histidine kinase-like ATPase, C-terminal domain"/>
    <property type="match status" value="1"/>
</dbReference>
<evidence type="ECO:0000256" key="7">
    <source>
        <dbReference type="SAM" id="Phobius"/>
    </source>
</evidence>
<keyword evidence="5 10" id="KW-0418">Kinase</keyword>
<gene>
    <name evidence="10" type="ORF">C7389_1028</name>
</gene>
<dbReference type="SMART" id="SM00387">
    <property type="entry name" value="HATPase_c"/>
    <property type="match status" value="1"/>
</dbReference>
<dbReference type="InterPro" id="IPR011622">
    <property type="entry name" value="7TMR_DISM_rcpt_extracell_dom2"/>
</dbReference>
<accession>A0A4R6ED24</accession>
<feature type="signal peptide" evidence="8">
    <location>
        <begin position="1"/>
        <end position="25"/>
    </location>
</feature>
<organism evidence="10 11">
    <name type="scientific">Azoarcus indigens</name>
    <dbReference type="NCBI Taxonomy" id="29545"/>
    <lineage>
        <taxon>Bacteria</taxon>
        <taxon>Pseudomonadati</taxon>
        <taxon>Pseudomonadota</taxon>
        <taxon>Betaproteobacteria</taxon>
        <taxon>Rhodocyclales</taxon>
        <taxon>Zoogloeaceae</taxon>
        <taxon>Azoarcus</taxon>
    </lineage>
</organism>
<feature type="chain" id="PRO_5020710554" description="histidine kinase" evidence="8">
    <location>
        <begin position="26"/>
        <end position="684"/>
    </location>
</feature>
<evidence type="ECO:0000256" key="8">
    <source>
        <dbReference type="SAM" id="SignalP"/>
    </source>
</evidence>
<dbReference type="InterPro" id="IPR036890">
    <property type="entry name" value="HATPase_C_sf"/>
</dbReference>
<dbReference type="InterPro" id="IPR003661">
    <property type="entry name" value="HisK_dim/P_dom"/>
</dbReference>
<evidence type="ECO:0000313" key="11">
    <source>
        <dbReference type="Proteomes" id="UP000295129"/>
    </source>
</evidence>
<dbReference type="Pfam" id="PF00512">
    <property type="entry name" value="HisKA"/>
    <property type="match status" value="1"/>
</dbReference>
<feature type="transmembrane region" description="Helical" evidence="7">
    <location>
        <begin position="307"/>
        <end position="327"/>
    </location>
</feature>
<keyword evidence="3" id="KW-0597">Phosphoprotein</keyword>
<evidence type="ECO:0000256" key="2">
    <source>
        <dbReference type="ARBA" id="ARBA00012438"/>
    </source>
</evidence>
<dbReference type="SMART" id="SM00388">
    <property type="entry name" value="HisKA"/>
    <property type="match status" value="1"/>
</dbReference>
<keyword evidence="7" id="KW-1133">Transmembrane helix</keyword>
<evidence type="ECO:0000256" key="4">
    <source>
        <dbReference type="ARBA" id="ARBA00022679"/>
    </source>
</evidence>
<evidence type="ECO:0000259" key="9">
    <source>
        <dbReference type="PROSITE" id="PS50109"/>
    </source>
</evidence>
<evidence type="ECO:0000256" key="3">
    <source>
        <dbReference type="ARBA" id="ARBA00022553"/>
    </source>
</evidence>
<feature type="domain" description="Histidine kinase" evidence="9">
    <location>
        <begin position="468"/>
        <end position="680"/>
    </location>
</feature>
<dbReference type="PANTHER" id="PTHR43711:SF1">
    <property type="entry name" value="HISTIDINE KINASE 1"/>
    <property type="match status" value="1"/>
</dbReference>
<dbReference type="SUPFAM" id="SSF55874">
    <property type="entry name" value="ATPase domain of HSP90 chaperone/DNA topoisomerase II/histidine kinase"/>
    <property type="match status" value="1"/>
</dbReference>
<dbReference type="PRINTS" id="PR00344">
    <property type="entry name" value="BCTRLSENSOR"/>
</dbReference>
<dbReference type="InterPro" id="IPR036097">
    <property type="entry name" value="HisK_dim/P_sf"/>
</dbReference>
<dbReference type="InterPro" id="IPR011623">
    <property type="entry name" value="7TMR_DISM_rcpt_extracell_dom1"/>
</dbReference>
<keyword evidence="7" id="KW-0812">Transmembrane</keyword>